<dbReference type="InterPro" id="IPR046938">
    <property type="entry name" value="DNA_clamp_sf"/>
</dbReference>
<dbReference type="InterPro" id="IPR022634">
    <property type="entry name" value="DNA_polIII_beta_N"/>
</dbReference>
<name>A0A2H0W0K4_9BACT</name>
<dbReference type="GO" id="GO:0008408">
    <property type="term" value="F:3'-5' exonuclease activity"/>
    <property type="evidence" value="ECO:0007669"/>
    <property type="project" value="InterPro"/>
</dbReference>
<dbReference type="GO" id="GO:0005737">
    <property type="term" value="C:cytoplasm"/>
    <property type="evidence" value="ECO:0007669"/>
    <property type="project" value="UniProtKB-SubCell"/>
</dbReference>
<evidence type="ECO:0000259" key="12">
    <source>
        <dbReference type="Pfam" id="PF02768"/>
    </source>
</evidence>
<keyword evidence="4 9" id="KW-0808">Transferase</keyword>
<comment type="caution">
    <text evidence="13">The sequence shown here is derived from an EMBL/GenBank/DDBJ whole genome shotgun (WGS) entry which is preliminary data.</text>
</comment>
<dbReference type="SUPFAM" id="SSF55979">
    <property type="entry name" value="DNA clamp"/>
    <property type="match status" value="3"/>
</dbReference>
<evidence type="ECO:0000256" key="8">
    <source>
        <dbReference type="ARBA" id="ARBA00023125"/>
    </source>
</evidence>
<dbReference type="Proteomes" id="UP000230935">
    <property type="component" value="Unassembled WGS sequence"/>
</dbReference>
<dbReference type="Pfam" id="PF00712">
    <property type="entry name" value="DNA_pol3_beta"/>
    <property type="match status" value="1"/>
</dbReference>
<dbReference type="InterPro" id="IPR022635">
    <property type="entry name" value="DNA_polIII_beta_C"/>
</dbReference>
<dbReference type="InterPro" id="IPR001001">
    <property type="entry name" value="DNA_polIII_beta"/>
</dbReference>
<evidence type="ECO:0000256" key="2">
    <source>
        <dbReference type="ARBA" id="ARBA00010752"/>
    </source>
</evidence>
<evidence type="ECO:0000256" key="4">
    <source>
        <dbReference type="ARBA" id="ARBA00022679"/>
    </source>
</evidence>
<dbReference type="PANTHER" id="PTHR30478:SF0">
    <property type="entry name" value="BETA SLIDING CLAMP"/>
    <property type="match status" value="1"/>
</dbReference>
<comment type="similarity">
    <text evidence="2 9">Belongs to the beta sliding clamp family.</text>
</comment>
<dbReference type="Pfam" id="PF02767">
    <property type="entry name" value="DNA_pol3_beta_2"/>
    <property type="match status" value="1"/>
</dbReference>
<reference evidence="14" key="1">
    <citation type="submission" date="2017-09" db="EMBL/GenBank/DDBJ databases">
        <title>Depth-based differentiation of microbial function through sediment-hosted aquifers and enrichment of novel symbionts in the deep terrestrial subsurface.</title>
        <authorList>
            <person name="Probst A.J."/>
            <person name="Ladd B."/>
            <person name="Jarett J.K."/>
            <person name="Geller-Mcgrath D.E."/>
            <person name="Sieber C.M.K."/>
            <person name="Emerson J.B."/>
            <person name="Anantharaman K."/>
            <person name="Thomas B.C."/>
            <person name="Malmstrom R."/>
            <person name="Stieglmeier M."/>
            <person name="Klingl A."/>
            <person name="Woyke T."/>
            <person name="Ryan C.M."/>
            <person name="Banfield J.F."/>
        </authorList>
    </citation>
    <scope>NUCLEOTIDE SEQUENCE [LARGE SCALE GENOMIC DNA]</scope>
</reference>
<dbReference type="GO" id="GO:0003677">
    <property type="term" value="F:DNA binding"/>
    <property type="evidence" value="ECO:0007669"/>
    <property type="project" value="UniProtKB-UniRule"/>
</dbReference>
<proteinExistence type="inferred from homology"/>
<dbReference type="GO" id="GO:0009360">
    <property type="term" value="C:DNA polymerase III complex"/>
    <property type="evidence" value="ECO:0007669"/>
    <property type="project" value="InterPro"/>
</dbReference>
<dbReference type="Gene3D" id="3.10.150.10">
    <property type="entry name" value="DNA Polymerase III, subunit A, domain 2"/>
    <property type="match status" value="1"/>
</dbReference>
<organism evidence="13 14">
    <name type="scientific">Candidatus Buchananbacteria bacterium CG10_big_fil_rev_8_21_14_0_10_42_9</name>
    <dbReference type="NCBI Taxonomy" id="1974526"/>
    <lineage>
        <taxon>Bacteria</taxon>
        <taxon>Candidatus Buchananiibacteriota</taxon>
    </lineage>
</organism>
<keyword evidence="5 9" id="KW-0548">Nucleotidyltransferase</keyword>
<evidence type="ECO:0000313" key="13">
    <source>
        <dbReference type="EMBL" id="PIS04846.1"/>
    </source>
</evidence>
<protein>
    <recommendedName>
        <fullName evidence="9">Beta sliding clamp</fullName>
    </recommendedName>
</protein>
<dbReference type="PANTHER" id="PTHR30478">
    <property type="entry name" value="DNA POLYMERASE III SUBUNIT BETA"/>
    <property type="match status" value="1"/>
</dbReference>
<dbReference type="AlphaFoldDB" id="A0A2H0W0K4"/>
<evidence type="ECO:0000313" key="14">
    <source>
        <dbReference type="Proteomes" id="UP000230935"/>
    </source>
</evidence>
<accession>A0A2H0W0K4</accession>
<feature type="domain" description="DNA polymerase III beta sliding clamp central" evidence="11">
    <location>
        <begin position="132"/>
        <end position="250"/>
    </location>
</feature>
<comment type="subcellular location">
    <subcellularLocation>
        <location evidence="1 9">Cytoplasm</location>
    </subcellularLocation>
</comment>
<dbReference type="Pfam" id="PF02768">
    <property type="entry name" value="DNA_pol3_beta_3"/>
    <property type="match status" value="1"/>
</dbReference>
<dbReference type="CDD" id="cd00140">
    <property type="entry name" value="beta_clamp"/>
    <property type="match status" value="1"/>
</dbReference>
<evidence type="ECO:0000256" key="1">
    <source>
        <dbReference type="ARBA" id="ARBA00004496"/>
    </source>
</evidence>
<feature type="domain" description="DNA polymerase III beta sliding clamp C-terminal" evidence="12">
    <location>
        <begin position="252"/>
        <end position="373"/>
    </location>
</feature>
<dbReference type="GO" id="GO:0006271">
    <property type="term" value="P:DNA strand elongation involved in DNA replication"/>
    <property type="evidence" value="ECO:0007669"/>
    <property type="project" value="TreeGrafter"/>
</dbReference>
<evidence type="ECO:0000256" key="3">
    <source>
        <dbReference type="ARBA" id="ARBA00022490"/>
    </source>
</evidence>
<dbReference type="EMBL" id="PEZZ01000034">
    <property type="protein sequence ID" value="PIS04846.1"/>
    <property type="molecule type" value="Genomic_DNA"/>
</dbReference>
<evidence type="ECO:0000256" key="5">
    <source>
        <dbReference type="ARBA" id="ARBA00022695"/>
    </source>
</evidence>
<keyword evidence="7 9" id="KW-0239">DNA-directed DNA polymerase</keyword>
<keyword evidence="6 9" id="KW-0235">DNA replication</keyword>
<gene>
    <name evidence="13" type="primary">dnaN</name>
    <name evidence="13" type="ORF">COT81_04280</name>
</gene>
<evidence type="ECO:0000259" key="10">
    <source>
        <dbReference type="Pfam" id="PF00712"/>
    </source>
</evidence>
<sequence>MKLICTQENLLYGLSIAGHIAAKSANLPILNNVLIKSTDNGIILMATNLEIAVSCQVRGKVESKGETTTQSRLLTDYISFLPKENITLEVVGGDTLSVQCKKNKTKIKGLSATDFPVIPDVVKENPIIVGIDDLRQALSEVAFAITVNETRPEISGVFMQFSKENITLAATDSYRLAERVLEVKKGGSNKSVIVPVRTILELLRILGSVKSDIAIEEVEEVKIYLNDNQILFNVGEIDITSRLIEGQYPDYKQIIPDKGKTKTTVSRVDLIKAVKAASLFTRSGIFDISLDFSAKDNKITITSSNNQLGENTTDINTEVSGEGNSTVLNYRYLLDVLQVIDTSEVVVEVIDGSSPVIVRPSSDEQYIYIIMPIKQ</sequence>
<dbReference type="PIRSF" id="PIRSF000804">
    <property type="entry name" value="DNA_pol_III_b"/>
    <property type="match status" value="1"/>
</dbReference>
<dbReference type="InterPro" id="IPR022637">
    <property type="entry name" value="DNA_polIII_beta_cen"/>
</dbReference>
<keyword evidence="8" id="KW-0238">DNA-binding</keyword>
<feature type="domain" description="DNA polymerase III beta sliding clamp N-terminal" evidence="10">
    <location>
        <begin position="1"/>
        <end position="119"/>
    </location>
</feature>
<evidence type="ECO:0000256" key="7">
    <source>
        <dbReference type="ARBA" id="ARBA00022932"/>
    </source>
</evidence>
<dbReference type="NCBIfam" id="TIGR00663">
    <property type="entry name" value="dnan"/>
    <property type="match status" value="1"/>
</dbReference>
<dbReference type="SMART" id="SM00480">
    <property type="entry name" value="POL3Bc"/>
    <property type="match status" value="1"/>
</dbReference>
<keyword evidence="3 9" id="KW-0963">Cytoplasm</keyword>
<comment type="subunit">
    <text evidence="9">Forms a ring-shaped head-to-tail homodimer around DNA.</text>
</comment>
<dbReference type="GO" id="GO:0003887">
    <property type="term" value="F:DNA-directed DNA polymerase activity"/>
    <property type="evidence" value="ECO:0007669"/>
    <property type="project" value="UniProtKB-UniRule"/>
</dbReference>
<evidence type="ECO:0000256" key="6">
    <source>
        <dbReference type="ARBA" id="ARBA00022705"/>
    </source>
</evidence>
<comment type="function">
    <text evidence="9">Confers DNA tethering and processivity to DNA polymerases and other proteins. Acts as a clamp, forming a ring around DNA (a reaction catalyzed by the clamp-loading complex) which diffuses in an ATP-independent manner freely and bidirectionally along dsDNA. Initially characterized for its ability to contact the catalytic subunit of DNA polymerase III (Pol III), a complex, multichain enzyme responsible for most of the replicative synthesis in bacteria; Pol III exhibits 3'-5' exonuclease proofreading activity. The beta chain is required for initiation of replication as well as for processivity of DNA replication.</text>
</comment>
<dbReference type="Gene3D" id="3.70.10.10">
    <property type="match status" value="1"/>
</dbReference>
<evidence type="ECO:0000256" key="9">
    <source>
        <dbReference type="PIRNR" id="PIRNR000804"/>
    </source>
</evidence>
<evidence type="ECO:0000259" key="11">
    <source>
        <dbReference type="Pfam" id="PF02767"/>
    </source>
</evidence>